<evidence type="ECO:0000256" key="2">
    <source>
        <dbReference type="ARBA" id="ARBA00018953"/>
    </source>
</evidence>
<organism evidence="8 9">
    <name type="scientific">Rubritalea tangerina</name>
    <dbReference type="NCBI Taxonomy" id="430798"/>
    <lineage>
        <taxon>Bacteria</taxon>
        <taxon>Pseudomonadati</taxon>
        <taxon>Verrucomicrobiota</taxon>
        <taxon>Verrucomicrobiia</taxon>
        <taxon>Verrucomicrobiales</taxon>
        <taxon>Rubritaleaceae</taxon>
        <taxon>Rubritalea</taxon>
    </lineage>
</organism>
<dbReference type="RefSeq" id="WP_377089918.1">
    <property type="nucleotide sequence ID" value="NZ_JBHSJL010000014.1"/>
</dbReference>
<keyword evidence="3 6" id="KW-0808">Transferase</keyword>
<comment type="catalytic activity">
    <reaction evidence="5 6">
        <text>holo-[ACP] + malonyl-CoA = malonyl-[ACP] + CoA</text>
        <dbReference type="Rhea" id="RHEA:41792"/>
        <dbReference type="Rhea" id="RHEA-COMP:9623"/>
        <dbReference type="Rhea" id="RHEA-COMP:9685"/>
        <dbReference type="ChEBI" id="CHEBI:57287"/>
        <dbReference type="ChEBI" id="CHEBI:57384"/>
        <dbReference type="ChEBI" id="CHEBI:64479"/>
        <dbReference type="ChEBI" id="CHEBI:78449"/>
        <dbReference type="EC" id="2.3.1.39"/>
    </reaction>
</comment>
<dbReference type="InterPro" id="IPR024925">
    <property type="entry name" value="Malonyl_CoA-ACP_transAc"/>
</dbReference>
<dbReference type="InterPro" id="IPR050858">
    <property type="entry name" value="Mal-CoA-ACP_Trans/PKS_FabD"/>
</dbReference>
<dbReference type="PIRSF" id="PIRSF000446">
    <property type="entry name" value="Mct"/>
    <property type="match status" value="1"/>
</dbReference>
<accession>A0ABW4Z6X6</accession>
<protein>
    <recommendedName>
        <fullName evidence="2 6">Malonyl CoA-acyl carrier protein transacylase</fullName>
        <ecNumber evidence="1 6">2.3.1.39</ecNumber>
    </recommendedName>
</protein>
<dbReference type="GO" id="GO:0004314">
    <property type="term" value="F:[acyl-carrier-protein] S-malonyltransferase activity"/>
    <property type="evidence" value="ECO:0007669"/>
    <property type="project" value="UniProtKB-EC"/>
</dbReference>
<dbReference type="InterPro" id="IPR004410">
    <property type="entry name" value="Malonyl_CoA-ACP_transAc_FabD"/>
</dbReference>
<gene>
    <name evidence="8" type="primary">fabD</name>
    <name evidence="8" type="ORF">ACFSW8_01835</name>
</gene>
<keyword evidence="9" id="KW-1185">Reference proteome</keyword>
<dbReference type="InterPro" id="IPR016036">
    <property type="entry name" value="Malonyl_transacylase_ACP-bd"/>
</dbReference>
<dbReference type="NCBIfam" id="TIGR00128">
    <property type="entry name" value="fabD"/>
    <property type="match status" value="1"/>
</dbReference>
<dbReference type="PANTHER" id="PTHR42681:SF1">
    <property type="entry name" value="MALONYL-COA-ACYL CARRIER PROTEIN TRANSACYLASE, MITOCHONDRIAL"/>
    <property type="match status" value="1"/>
</dbReference>
<dbReference type="InterPro" id="IPR001227">
    <property type="entry name" value="Ac_transferase_dom_sf"/>
</dbReference>
<dbReference type="Pfam" id="PF00698">
    <property type="entry name" value="Acyl_transf_1"/>
    <property type="match status" value="1"/>
</dbReference>
<reference evidence="9" key="1">
    <citation type="journal article" date="2019" name="Int. J. Syst. Evol. Microbiol.">
        <title>The Global Catalogue of Microorganisms (GCM) 10K type strain sequencing project: providing services to taxonomists for standard genome sequencing and annotation.</title>
        <authorList>
            <consortium name="The Broad Institute Genomics Platform"/>
            <consortium name="The Broad Institute Genome Sequencing Center for Infectious Disease"/>
            <person name="Wu L."/>
            <person name="Ma J."/>
        </authorList>
    </citation>
    <scope>NUCLEOTIDE SEQUENCE [LARGE SCALE GENOMIC DNA]</scope>
    <source>
        <strain evidence="9">CCUG 57942</strain>
    </source>
</reference>
<comment type="caution">
    <text evidence="8">The sequence shown here is derived from an EMBL/GenBank/DDBJ whole genome shotgun (WGS) entry which is preliminary data.</text>
</comment>
<dbReference type="Gene3D" id="3.30.70.250">
    <property type="entry name" value="Malonyl-CoA ACP transacylase, ACP-binding"/>
    <property type="match status" value="1"/>
</dbReference>
<dbReference type="PANTHER" id="PTHR42681">
    <property type="entry name" value="MALONYL-COA-ACYL CARRIER PROTEIN TRANSACYLASE, MITOCHONDRIAL"/>
    <property type="match status" value="1"/>
</dbReference>
<evidence type="ECO:0000313" key="8">
    <source>
        <dbReference type="EMBL" id="MFD2157634.1"/>
    </source>
</evidence>
<evidence type="ECO:0000256" key="6">
    <source>
        <dbReference type="PIRNR" id="PIRNR000446"/>
    </source>
</evidence>
<dbReference type="InterPro" id="IPR016035">
    <property type="entry name" value="Acyl_Trfase/lysoPLipase"/>
</dbReference>
<dbReference type="Proteomes" id="UP001597389">
    <property type="component" value="Unassembled WGS sequence"/>
</dbReference>
<evidence type="ECO:0000259" key="7">
    <source>
        <dbReference type="SMART" id="SM00827"/>
    </source>
</evidence>
<evidence type="ECO:0000256" key="5">
    <source>
        <dbReference type="ARBA" id="ARBA00048462"/>
    </source>
</evidence>
<dbReference type="Gene3D" id="3.40.366.10">
    <property type="entry name" value="Malonyl-Coenzyme A Acyl Carrier Protein, domain 2"/>
    <property type="match status" value="1"/>
</dbReference>
<keyword evidence="4 6" id="KW-0012">Acyltransferase</keyword>
<dbReference type="SMART" id="SM00827">
    <property type="entry name" value="PKS_AT"/>
    <property type="match status" value="1"/>
</dbReference>
<feature type="domain" description="Malonyl-CoA:ACP transacylase (MAT)" evidence="7">
    <location>
        <begin position="8"/>
        <end position="305"/>
    </location>
</feature>
<dbReference type="EC" id="2.3.1.39" evidence="1 6"/>
<comment type="similarity">
    <text evidence="6">Belongs to the fabD family.</text>
</comment>
<dbReference type="SUPFAM" id="SSF55048">
    <property type="entry name" value="Probable ACP-binding domain of malonyl-CoA ACP transacylase"/>
    <property type="match status" value="1"/>
</dbReference>
<evidence type="ECO:0000256" key="4">
    <source>
        <dbReference type="ARBA" id="ARBA00023315"/>
    </source>
</evidence>
<name>A0ABW4Z6X6_9BACT</name>
<dbReference type="EMBL" id="JBHUJB010000009">
    <property type="protein sequence ID" value="MFD2157634.1"/>
    <property type="molecule type" value="Genomic_DNA"/>
</dbReference>
<proteinExistence type="inferred from homology"/>
<evidence type="ECO:0000313" key="9">
    <source>
        <dbReference type="Proteomes" id="UP001597389"/>
    </source>
</evidence>
<sequence>MANKVVVLFSGQGAQKVGMGKDLVEAFPAARALFEKADAALGRSLSAVMFEGPDEELTRTGNCQPALYLHGLACLAVLKEKLPEIEIVTAAGLSLGEFTAHAAAGTFSFEDGLKVVEQRGAFMEEACNATEGGMAAMIGGSEEAVEKLAAEADIDVANFNAPGQIVVSGSVEGVDKAVAGAKEGGIRMAKKLKVAGAYHSRLMQSAQDKLAPVLAETAISMPSIPVYSNYKATAVADEAEIRETLEKQVTGSVRWTESMQAVIAEGNTTFIELGPGKVLAGLMGRIDKSATVYSVDDVASLEEAVTALS</sequence>
<evidence type="ECO:0000256" key="3">
    <source>
        <dbReference type="ARBA" id="ARBA00022679"/>
    </source>
</evidence>
<dbReference type="InterPro" id="IPR014043">
    <property type="entry name" value="Acyl_transferase_dom"/>
</dbReference>
<dbReference type="SUPFAM" id="SSF52151">
    <property type="entry name" value="FabD/lysophospholipase-like"/>
    <property type="match status" value="1"/>
</dbReference>
<evidence type="ECO:0000256" key="1">
    <source>
        <dbReference type="ARBA" id="ARBA00013258"/>
    </source>
</evidence>